<sequence length="48" mass="5344">TERDKQVTTDWIDESHSYTAEAILAQAEDVNTNVTDVRGAPLQQVVID</sequence>
<dbReference type="AlphaFoldDB" id="A0A392VWF3"/>
<proteinExistence type="predicted"/>
<organism evidence="1 2">
    <name type="scientific">Trifolium medium</name>
    <dbReference type="NCBI Taxonomy" id="97028"/>
    <lineage>
        <taxon>Eukaryota</taxon>
        <taxon>Viridiplantae</taxon>
        <taxon>Streptophyta</taxon>
        <taxon>Embryophyta</taxon>
        <taxon>Tracheophyta</taxon>
        <taxon>Spermatophyta</taxon>
        <taxon>Magnoliopsida</taxon>
        <taxon>eudicotyledons</taxon>
        <taxon>Gunneridae</taxon>
        <taxon>Pentapetalae</taxon>
        <taxon>rosids</taxon>
        <taxon>fabids</taxon>
        <taxon>Fabales</taxon>
        <taxon>Fabaceae</taxon>
        <taxon>Papilionoideae</taxon>
        <taxon>50 kb inversion clade</taxon>
        <taxon>NPAAA clade</taxon>
        <taxon>Hologalegina</taxon>
        <taxon>IRL clade</taxon>
        <taxon>Trifolieae</taxon>
        <taxon>Trifolium</taxon>
    </lineage>
</organism>
<dbReference type="EMBL" id="LXQA011282641">
    <property type="protein sequence ID" value="MCI91802.1"/>
    <property type="molecule type" value="Genomic_DNA"/>
</dbReference>
<evidence type="ECO:0000313" key="1">
    <source>
        <dbReference type="EMBL" id="MCI91802.1"/>
    </source>
</evidence>
<accession>A0A392VWF3</accession>
<dbReference type="Proteomes" id="UP000265520">
    <property type="component" value="Unassembled WGS sequence"/>
</dbReference>
<comment type="caution">
    <text evidence="1">The sequence shown here is derived from an EMBL/GenBank/DDBJ whole genome shotgun (WGS) entry which is preliminary data.</text>
</comment>
<feature type="non-terminal residue" evidence="1">
    <location>
        <position position="48"/>
    </location>
</feature>
<name>A0A392VWF3_9FABA</name>
<feature type="non-terminal residue" evidence="1">
    <location>
        <position position="1"/>
    </location>
</feature>
<evidence type="ECO:0000313" key="2">
    <source>
        <dbReference type="Proteomes" id="UP000265520"/>
    </source>
</evidence>
<protein>
    <submittedName>
        <fullName evidence="1">Uncharacterized protein</fullName>
    </submittedName>
</protein>
<reference evidence="1 2" key="1">
    <citation type="journal article" date="2018" name="Front. Plant Sci.">
        <title>Red Clover (Trifolium pratense) and Zigzag Clover (T. medium) - A Picture of Genomic Similarities and Differences.</title>
        <authorList>
            <person name="Dluhosova J."/>
            <person name="Istvanek J."/>
            <person name="Nedelnik J."/>
            <person name="Repkova J."/>
        </authorList>
    </citation>
    <scope>NUCLEOTIDE SEQUENCE [LARGE SCALE GENOMIC DNA]</scope>
    <source>
        <strain evidence="2">cv. 10/8</strain>
        <tissue evidence="1">Leaf</tissue>
    </source>
</reference>
<keyword evidence="2" id="KW-1185">Reference proteome</keyword>